<dbReference type="RefSeq" id="XP_022253106.1">
    <property type="nucleotide sequence ID" value="XM_022397398.1"/>
</dbReference>
<gene>
    <name evidence="3" type="primary">LOC111088173</name>
</gene>
<dbReference type="Proteomes" id="UP000694941">
    <property type="component" value="Unplaced"/>
</dbReference>
<feature type="non-terminal residue" evidence="3">
    <location>
        <position position="122"/>
    </location>
</feature>
<keyword evidence="2" id="KW-1185">Reference proteome</keyword>
<feature type="region of interest" description="Disordered" evidence="1">
    <location>
        <begin position="66"/>
        <end position="87"/>
    </location>
</feature>
<protein>
    <submittedName>
        <fullName evidence="3">Uncharacterized protein LOC111088173</fullName>
    </submittedName>
</protein>
<organism evidence="2 3">
    <name type="scientific">Limulus polyphemus</name>
    <name type="common">Atlantic horseshoe crab</name>
    <dbReference type="NCBI Taxonomy" id="6850"/>
    <lineage>
        <taxon>Eukaryota</taxon>
        <taxon>Metazoa</taxon>
        <taxon>Ecdysozoa</taxon>
        <taxon>Arthropoda</taxon>
        <taxon>Chelicerata</taxon>
        <taxon>Merostomata</taxon>
        <taxon>Xiphosura</taxon>
        <taxon>Limulidae</taxon>
        <taxon>Limulus</taxon>
    </lineage>
</organism>
<evidence type="ECO:0000256" key="1">
    <source>
        <dbReference type="SAM" id="MobiDB-lite"/>
    </source>
</evidence>
<name>A0ABM1TB50_LIMPO</name>
<evidence type="ECO:0000313" key="3">
    <source>
        <dbReference type="RefSeq" id="XP_022253106.1"/>
    </source>
</evidence>
<reference evidence="3" key="1">
    <citation type="submission" date="2025-08" db="UniProtKB">
        <authorList>
            <consortium name="RefSeq"/>
        </authorList>
    </citation>
    <scope>IDENTIFICATION</scope>
    <source>
        <tissue evidence="3">Muscle</tissue>
    </source>
</reference>
<sequence length="122" mass="14032">MIDWASLVRGSHRRFSGRMYMLPNNMHLRRKKHLHGLSRVELPPKITLSSICTCCLPKRKQNYREENLLSSSSTQAELKPLSSMDTMARSEGDVMLSTDYRADFLESPQKSNDSWLSQDGDQ</sequence>
<proteinExistence type="predicted"/>
<dbReference type="GeneID" id="111088173"/>
<accession>A0ABM1TB50</accession>
<evidence type="ECO:0000313" key="2">
    <source>
        <dbReference type="Proteomes" id="UP000694941"/>
    </source>
</evidence>